<reference evidence="1" key="2">
    <citation type="submission" date="2010-07" db="EMBL/GenBank/DDBJ databases">
        <authorList>
            <consortium name="The Broad Institute Genome Sequencing Platform"/>
            <consortium name="Broad Institute Genome Sequencing Center for Infectious Disease"/>
            <person name="Ma L.-J."/>
            <person name="Dead R."/>
            <person name="Young S."/>
            <person name="Zeng Q."/>
            <person name="Koehrsen M."/>
            <person name="Alvarado L."/>
            <person name="Berlin A."/>
            <person name="Chapman S.B."/>
            <person name="Chen Z."/>
            <person name="Freedman E."/>
            <person name="Gellesch M."/>
            <person name="Goldberg J."/>
            <person name="Griggs A."/>
            <person name="Gujja S."/>
            <person name="Heilman E.R."/>
            <person name="Heiman D."/>
            <person name="Hepburn T."/>
            <person name="Howarth C."/>
            <person name="Jen D."/>
            <person name="Larson L."/>
            <person name="Mehta T."/>
            <person name="Neiman D."/>
            <person name="Pearson M."/>
            <person name="Roberts A."/>
            <person name="Saif S."/>
            <person name="Shea T."/>
            <person name="Shenoy N."/>
            <person name="Sisk P."/>
            <person name="Stolte C."/>
            <person name="Sykes S."/>
            <person name="Walk T."/>
            <person name="White J."/>
            <person name="Yandava C."/>
            <person name="Haas B."/>
            <person name="Nusbaum C."/>
            <person name="Birren B."/>
        </authorList>
    </citation>
    <scope>NUCLEOTIDE SEQUENCE</scope>
    <source>
        <strain evidence="1">R3-111a-1</strain>
    </source>
</reference>
<dbReference type="VEuPathDB" id="FungiDB:GGTG_12531"/>
<dbReference type="EnsemblFungi" id="EJT69647">
    <property type="protein sequence ID" value="EJT69647"/>
    <property type="gene ID" value="GGTG_12531"/>
</dbReference>
<name>J3PGA6_GAET3</name>
<reference evidence="2" key="5">
    <citation type="submission" date="2018-04" db="UniProtKB">
        <authorList>
            <consortium name="EnsemblFungi"/>
        </authorList>
    </citation>
    <scope>IDENTIFICATION</scope>
    <source>
        <strain evidence="2">R3-111a-1</strain>
    </source>
</reference>
<evidence type="ECO:0000313" key="1">
    <source>
        <dbReference type="EMBL" id="EJT69647.1"/>
    </source>
</evidence>
<dbReference type="RefSeq" id="XP_009228695.1">
    <property type="nucleotide sequence ID" value="XM_009230431.1"/>
</dbReference>
<dbReference type="GeneID" id="20352989"/>
<reference evidence="2" key="4">
    <citation type="journal article" date="2015" name="G3 (Bethesda)">
        <title>Genome sequences of three phytopathogenic species of the Magnaporthaceae family of fungi.</title>
        <authorList>
            <person name="Okagaki L.H."/>
            <person name="Nunes C.C."/>
            <person name="Sailsbery J."/>
            <person name="Clay B."/>
            <person name="Brown D."/>
            <person name="John T."/>
            <person name="Oh Y."/>
            <person name="Young N."/>
            <person name="Fitzgerald M."/>
            <person name="Haas B.J."/>
            <person name="Zeng Q."/>
            <person name="Young S."/>
            <person name="Adiconis X."/>
            <person name="Fan L."/>
            <person name="Levin J.Z."/>
            <person name="Mitchell T.K."/>
            <person name="Okubara P.A."/>
            <person name="Farman M.L."/>
            <person name="Kohn L.M."/>
            <person name="Birren B."/>
            <person name="Ma L.-J."/>
            <person name="Dean R.A."/>
        </authorList>
    </citation>
    <scope>NUCLEOTIDE SEQUENCE</scope>
    <source>
        <strain evidence="2">R3-111a-1</strain>
    </source>
</reference>
<sequence>MPTSWPTNAVGQGGMLIWSPSVAGGSRTSEIEEAVARGVRRSPMYCVVIVKFARVFSITKSSE</sequence>
<protein>
    <submittedName>
        <fullName evidence="1 2">Uncharacterized protein</fullName>
    </submittedName>
</protein>
<evidence type="ECO:0000313" key="3">
    <source>
        <dbReference type="Proteomes" id="UP000006039"/>
    </source>
</evidence>
<proteinExistence type="predicted"/>
<dbReference type="Proteomes" id="UP000006039">
    <property type="component" value="Unassembled WGS sequence"/>
</dbReference>
<organism evidence="1">
    <name type="scientific">Gaeumannomyces tritici (strain R3-111a-1)</name>
    <name type="common">Wheat and barley take-all root rot fungus</name>
    <name type="synonym">Gaeumannomyces graminis var. tritici</name>
    <dbReference type="NCBI Taxonomy" id="644352"/>
    <lineage>
        <taxon>Eukaryota</taxon>
        <taxon>Fungi</taxon>
        <taxon>Dikarya</taxon>
        <taxon>Ascomycota</taxon>
        <taxon>Pezizomycotina</taxon>
        <taxon>Sordariomycetes</taxon>
        <taxon>Sordariomycetidae</taxon>
        <taxon>Magnaporthales</taxon>
        <taxon>Magnaporthaceae</taxon>
        <taxon>Gaeumannomyces</taxon>
    </lineage>
</organism>
<reference evidence="3" key="1">
    <citation type="submission" date="2010-07" db="EMBL/GenBank/DDBJ databases">
        <title>The genome sequence of Gaeumannomyces graminis var. tritici strain R3-111a-1.</title>
        <authorList>
            <consortium name="The Broad Institute Genome Sequencing Platform"/>
            <person name="Ma L.-J."/>
            <person name="Dead R."/>
            <person name="Young S."/>
            <person name="Zeng Q."/>
            <person name="Koehrsen M."/>
            <person name="Alvarado L."/>
            <person name="Berlin A."/>
            <person name="Chapman S.B."/>
            <person name="Chen Z."/>
            <person name="Freedman E."/>
            <person name="Gellesch M."/>
            <person name="Goldberg J."/>
            <person name="Griggs A."/>
            <person name="Gujja S."/>
            <person name="Heilman E.R."/>
            <person name="Heiman D."/>
            <person name="Hepburn T."/>
            <person name="Howarth C."/>
            <person name="Jen D."/>
            <person name="Larson L."/>
            <person name="Mehta T."/>
            <person name="Neiman D."/>
            <person name="Pearson M."/>
            <person name="Roberts A."/>
            <person name="Saif S."/>
            <person name="Shea T."/>
            <person name="Shenoy N."/>
            <person name="Sisk P."/>
            <person name="Stolte C."/>
            <person name="Sykes S."/>
            <person name="Walk T."/>
            <person name="White J."/>
            <person name="Yandava C."/>
            <person name="Haas B."/>
            <person name="Nusbaum C."/>
            <person name="Birren B."/>
        </authorList>
    </citation>
    <scope>NUCLEOTIDE SEQUENCE [LARGE SCALE GENOMIC DNA]</scope>
    <source>
        <strain evidence="3">R3-111a-1</strain>
    </source>
</reference>
<evidence type="ECO:0000313" key="2">
    <source>
        <dbReference type="EnsemblFungi" id="EJT69647"/>
    </source>
</evidence>
<dbReference type="AlphaFoldDB" id="J3PGA6"/>
<dbReference type="EMBL" id="GL385403">
    <property type="protein sequence ID" value="EJT69647.1"/>
    <property type="molecule type" value="Genomic_DNA"/>
</dbReference>
<reference evidence="1" key="3">
    <citation type="submission" date="2010-09" db="EMBL/GenBank/DDBJ databases">
        <title>Annotation of Gaeumannomyces graminis var. tritici R3-111a-1.</title>
        <authorList>
            <consortium name="The Broad Institute Genome Sequencing Platform"/>
            <person name="Ma L.-J."/>
            <person name="Dead R."/>
            <person name="Young S.K."/>
            <person name="Zeng Q."/>
            <person name="Gargeya S."/>
            <person name="Fitzgerald M."/>
            <person name="Haas B."/>
            <person name="Abouelleil A."/>
            <person name="Alvarado L."/>
            <person name="Arachchi H.M."/>
            <person name="Berlin A."/>
            <person name="Brown A."/>
            <person name="Chapman S.B."/>
            <person name="Chen Z."/>
            <person name="Dunbar C."/>
            <person name="Freedman E."/>
            <person name="Gearin G."/>
            <person name="Gellesch M."/>
            <person name="Goldberg J."/>
            <person name="Griggs A."/>
            <person name="Gujja S."/>
            <person name="Heiman D."/>
            <person name="Howarth C."/>
            <person name="Larson L."/>
            <person name="Lui A."/>
            <person name="MacDonald P.J.P."/>
            <person name="Mehta T."/>
            <person name="Montmayeur A."/>
            <person name="Murphy C."/>
            <person name="Neiman D."/>
            <person name="Pearson M."/>
            <person name="Priest M."/>
            <person name="Roberts A."/>
            <person name="Saif S."/>
            <person name="Shea T."/>
            <person name="Shenoy N."/>
            <person name="Sisk P."/>
            <person name="Stolte C."/>
            <person name="Sykes S."/>
            <person name="Yandava C."/>
            <person name="Wortman J."/>
            <person name="Nusbaum C."/>
            <person name="Birren B."/>
        </authorList>
    </citation>
    <scope>NUCLEOTIDE SEQUENCE</scope>
    <source>
        <strain evidence="1">R3-111a-1</strain>
    </source>
</reference>
<keyword evidence="3" id="KW-1185">Reference proteome</keyword>
<dbReference type="HOGENOM" id="CLU_2885922_0_0_1"/>
<accession>J3PGA6</accession>
<gene>
    <name evidence="2" type="primary">20352989</name>
    <name evidence="1" type="ORF">GGTG_12531</name>
</gene>